<organism evidence="1 2">
    <name type="scientific">Austropuccinia psidii MF-1</name>
    <dbReference type="NCBI Taxonomy" id="1389203"/>
    <lineage>
        <taxon>Eukaryota</taxon>
        <taxon>Fungi</taxon>
        <taxon>Dikarya</taxon>
        <taxon>Basidiomycota</taxon>
        <taxon>Pucciniomycotina</taxon>
        <taxon>Pucciniomycetes</taxon>
        <taxon>Pucciniales</taxon>
        <taxon>Sphaerophragmiaceae</taxon>
        <taxon>Austropuccinia</taxon>
    </lineage>
</organism>
<proteinExistence type="predicted"/>
<protein>
    <submittedName>
        <fullName evidence="1">Uncharacterized protein</fullName>
    </submittedName>
</protein>
<sequence>MLRWQIDTQEYRGNMTIGHKAGNIHKNSYGLRRWALANSPDEPSHLPLEAEPHIPIEDINITDIGTEFFQEVRESYKEDKNFHISTSLLDKDCKYPFLGNALDEVWKNSYC</sequence>
<dbReference type="Proteomes" id="UP000765509">
    <property type="component" value="Unassembled WGS sequence"/>
</dbReference>
<comment type="caution">
    <text evidence="1">The sequence shown here is derived from an EMBL/GenBank/DDBJ whole genome shotgun (WGS) entry which is preliminary data.</text>
</comment>
<dbReference type="AlphaFoldDB" id="A0A9Q3FEN0"/>
<accession>A0A9Q3FEN0</accession>
<dbReference type="OrthoDB" id="8067401at2759"/>
<keyword evidence="2" id="KW-1185">Reference proteome</keyword>
<reference evidence="1" key="1">
    <citation type="submission" date="2021-03" db="EMBL/GenBank/DDBJ databases">
        <title>Draft genome sequence of rust myrtle Austropuccinia psidii MF-1, a brazilian biotype.</title>
        <authorList>
            <person name="Quecine M.C."/>
            <person name="Pachon D.M.R."/>
            <person name="Bonatelli M.L."/>
            <person name="Correr F.H."/>
            <person name="Franceschini L.M."/>
            <person name="Leite T.F."/>
            <person name="Margarido G.R.A."/>
            <person name="Almeida C.A."/>
            <person name="Ferrarezi J.A."/>
            <person name="Labate C.A."/>
        </authorList>
    </citation>
    <scope>NUCLEOTIDE SEQUENCE</scope>
    <source>
        <strain evidence="1">MF-1</strain>
    </source>
</reference>
<name>A0A9Q3FEN0_9BASI</name>
<evidence type="ECO:0000313" key="1">
    <source>
        <dbReference type="EMBL" id="MBW0538906.1"/>
    </source>
</evidence>
<gene>
    <name evidence="1" type="ORF">O181_078621</name>
</gene>
<dbReference type="EMBL" id="AVOT02043473">
    <property type="protein sequence ID" value="MBW0538906.1"/>
    <property type="molecule type" value="Genomic_DNA"/>
</dbReference>
<evidence type="ECO:0000313" key="2">
    <source>
        <dbReference type="Proteomes" id="UP000765509"/>
    </source>
</evidence>